<dbReference type="SMART" id="SM00924">
    <property type="entry name" value="MgtE_N"/>
    <property type="match status" value="1"/>
</dbReference>
<comment type="subunit">
    <text evidence="9">Homodimer.</text>
</comment>
<evidence type="ECO:0000256" key="8">
    <source>
        <dbReference type="PROSITE-ProRule" id="PRU00703"/>
    </source>
</evidence>
<comment type="similarity">
    <text evidence="2 9">Belongs to the SLC41A transporter family.</text>
</comment>
<dbReference type="InterPro" id="IPR006669">
    <property type="entry name" value="MgtE_transporter"/>
</dbReference>
<gene>
    <name evidence="11" type="ORF">SAMN05421741_11274</name>
</gene>
<dbReference type="Gene3D" id="3.10.580.10">
    <property type="entry name" value="CBS-domain"/>
    <property type="match status" value="1"/>
</dbReference>
<keyword evidence="9" id="KW-1003">Cell membrane</keyword>
<keyword evidence="6 9" id="KW-1133">Transmembrane helix</keyword>
<evidence type="ECO:0000256" key="7">
    <source>
        <dbReference type="ARBA" id="ARBA00023136"/>
    </source>
</evidence>
<dbReference type="PANTHER" id="PTHR43773:SF1">
    <property type="entry name" value="MAGNESIUM TRANSPORTER MGTE"/>
    <property type="match status" value="1"/>
</dbReference>
<dbReference type="InterPro" id="IPR036739">
    <property type="entry name" value="SLC41_membr_dom_sf"/>
</dbReference>
<comment type="function">
    <text evidence="9">Acts as a magnesium transporter.</text>
</comment>
<evidence type="ECO:0000256" key="5">
    <source>
        <dbReference type="ARBA" id="ARBA00022842"/>
    </source>
</evidence>
<dbReference type="Pfam" id="PF01769">
    <property type="entry name" value="MgtE"/>
    <property type="match status" value="1"/>
</dbReference>
<keyword evidence="9" id="KW-0479">Metal-binding</keyword>
<dbReference type="OrthoDB" id="9790355at2"/>
<feature type="domain" description="CBS" evidence="10">
    <location>
        <begin position="140"/>
        <end position="202"/>
    </location>
</feature>
<evidence type="ECO:0000313" key="12">
    <source>
        <dbReference type="Proteomes" id="UP000199036"/>
    </source>
</evidence>
<feature type="transmembrane region" description="Helical" evidence="9">
    <location>
        <begin position="286"/>
        <end position="303"/>
    </location>
</feature>
<evidence type="ECO:0000256" key="1">
    <source>
        <dbReference type="ARBA" id="ARBA00004141"/>
    </source>
</evidence>
<dbReference type="EMBL" id="FOVI01000012">
    <property type="protein sequence ID" value="SFN86220.1"/>
    <property type="molecule type" value="Genomic_DNA"/>
</dbReference>
<feature type="domain" description="CBS" evidence="10">
    <location>
        <begin position="204"/>
        <end position="260"/>
    </location>
</feature>
<evidence type="ECO:0000313" key="11">
    <source>
        <dbReference type="EMBL" id="SFN86220.1"/>
    </source>
</evidence>
<dbReference type="GO" id="GO:0015095">
    <property type="term" value="F:magnesium ion transmembrane transporter activity"/>
    <property type="evidence" value="ECO:0007669"/>
    <property type="project" value="UniProtKB-UniRule"/>
</dbReference>
<evidence type="ECO:0000256" key="6">
    <source>
        <dbReference type="ARBA" id="ARBA00022989"/>
    </source>
</evidence>
<keyword evidence="3 9" id="KW-0813">Transport</keyword>
<protein>
    <recommendedName>
        <fullName evidence="9">Magnesium transporter MgtE</fullName>
    </recommendedName>
</protein>
<dbReference type="InterPro" id="IPR038076">
    <property type="entry name" value="MgtE_N_sf"/>
</dbReference>
<feature type="transmembrane region" description="Helical" evidence="9">
    <location>
        <begin position="315"/>
        <end position="339"/>
    </location>
</feature>
<reference evidence="12" key="1">
    <citation type="submission" date="2016-10" db="EMBL/GenBank/DDBJ databases">
        <authorList>
            <person name="Varghese N."/>
            <person name="Submissions S."/>
        </authorList>
    </citation>
    <scope>NUCLEOTIDE SEQUENCE [LARGE SCALE GENOMIC DNA]</scope>
    <source>
        <strain evidence="12">DS-12</strain>
    </source>
</reference>
<organism evidence="11 12">
    <name type="scientific">Paenimyroides ummariense</name>
    <dbReference type="NCBI Taxonomy" id="913024"/>
    <lineage>
        <taxon>Bacteria</taxon>
        <taxon>Pseudomonadati</taxon>
        <taxon>Bacteroidota</taxon>
        <taxon>Flavobacteriia</taxon>
        <taxon>Flavobacteriales</taxon>
        <taxon>Flavobacteriaceae</taxon>
        <taxon>Paenimyroides</taxon>
    </lineage>
</organism>
<evidence type="ECO:0000256" key="3">
    <source>
        <dbReference type="ARBA" id="ARBA00022448"/>
    </source>
</evidence>
<proteinExistence type="inferred from homology"/>
<dbReference type="SMART" id="SM00116">
    <property type="entry name" value="CBS"/>
    <property type="match status" value="2"/>
</dbReference>
<dbReference type="CDD" id="cd04606">
    <property type="entry name" value="CBS_pair_Mg_transporter"/>
    <property type="match status" value="1"/>
</dbReference>
<dbReference type="SUPFAM" id="SSF161093">
    <property type="entry name" value="MgtE membrane domain-like"/>
    <property type="match status" value="1"/>
</dbReference>
<dbReference type="SUPFAM" id="SSF158791">
    <property type="entry name" value="MgtE N-terminal domain-like"/>
    <property type="match status" value="1"/>
</dbReference>
<evidence type="ECO:0000256" key="4">
    <source>
        <dbReference type="ARBA" id="ARBA00022692"/>
    </source>
</evidence>
<dbReference type="Gene3D" id="1.10.357.20">
    <property type="entry name" value="SLC41 divalent cation transporters, integral membrane domain"/>
    <property type="match status" value="1"/>
</dbReference>
<feature type="transmembrane region" description="Helical" evidence="9">
    <location>
        <begin position="421"/>
        <end position="443"/>
    </location>
</feature>
<evidence type="ECO:0000256" key="9">
    <source>
        <dbReference type="RuleBase" id="RU362011"/>
    </source>
</evidence>
<evidence type="ECO:0000259" key="10">
    <source>
        <dbReference type="PROSITE" id="PS51371"/>
    </source>
</evidence>
<dbReference type="NCBIfam" id="TIGR00400">
    <property type="entry name" value="mgtE"/>
    <property type="match status" value="1"/>
</dbReference>
<dbReference type="PROSITE" id="PS51371">
    <property type="entry name" value="CBS"/>
    <property type="match status" value="2"/>
</dbReference>
<dbReference type="Pfam" id="PF00571">
    <property type="entry name" value="CBS"/>
    <property type="match status" value="2"/>
</dbReference>
<dbReference type="SUPFAM" id="SSF54631">
    <property type="entry name" value="CBS-domain pair"/>
    <property type="match status" value="1"/>
</dbReference>
<dbReference type="InterPro" id="IPR000644">
    <property type="entry name" value="CBS_dom"/>
</dbReference>
<keyword evidence="12" id="KW-1185">Reference proteome</keyword>
<dbReference type="STRING" id="913024.SAMN05421741_11274"/>
<feature type="transmembrane region" description="Helical" evidence="9">
    <location>
        <begin position="360"/>
        <end position="381"/>
    </location>
</feature>
<dbReference type="Gene3D" id="1.25.60.10">
    <property type="entry name" value="MgtE N-terminal domain-like"/>
    <property type="match status" value="1"/>
</dbReference>
<keyword evidence="8" id="KW-0129">CBS domain</keyword>
<dbReference type="GO" id="GO:0046872">
    <property type="term" value="F:metal ion binding"/>
    <property type="evidence" value="ECO:0007669"/>
    <property type="project" value="UniProtKB-KW"/>
</dbReference>
<comment type="subcellular location">
    <subcellularLocation>
        <location evidence="9">Cell membrane</location>
        <topology evidence="9">Multi-pass membrane protein</topology>
    </subcellularLocation>
    <subcellularLocation>
        <location evidence="1">Membrane</location>
        <topology evidence="1">Multi-pass membrane protein</topology>
    </subcellularLocation>
</comment>
<dbReference type="InterPro" id="IPR006668">
    <property type="entry name" value="Mg_transptr_MgtE_intracell_dom"/>
</dbReference>
<keyword evidence="4 9" id="KW-0812">Transmembrane</keyword>
<sequence>MEFKISKEFIQEIEGLIAEKNEREILRRLEDIHFADIAELMNELDGEDAGYLFRIIESEISSEILLELDEEVREKILNNLSAKEIAEELDEMDTDDAVDIIAELSEEMKDEVISELEDFEHAKDIVELLRYDEDTAGGLMAKEYIQVNENWNVLTCIQEIRKQAENVSRVHSIYVVDDEDRLKGRLSLKDLITSSTTTQVKEIYIPKVDFVKVDTEDTEVARIMQKYDLEAIPVVDETGRLVGRITIDDIVDVIKDEADRDYQMAAGISLDVEADDSIWELTKARLPWLLLALIGSFIAVNISEGFSDAMDKYQTLFFFTPLVAAMAGNVGVQSSAIVVQGLANNSLSGSLWKRLGKEMLLALLNSTVLAVLLLLATHFIMGTSYEISSTIVLALVTVMILASLIGTFIPIMLDKNGIDPAIATGPFITTSNDIFGILIYFTIAKMILGF</sequence>
<feature type="transmembrane region" description="Helical" evidence="9">
    <location>
        <begin position="387"/>
        <end position="409"/>
    </location>
</feature>
<name>A0A1I5CGT1_9FLAO</name>
<evidence type="ECO:0000256" key="2">
    <source>
        <dbReference type="ARBA" id="ARBA00009749"/>
    </source>
</evidence>
<dbReference type="PANTHER" id="PTHR43773">
    <property type="entry name" value="MAGNESIUM TRANSPORTER MGTE"/>
    <property type="match status" value="1"/>
</dbReference>
<dbReference type="Proteomes" id="UP000199036">
    <property type="component" value="Unassembled WGS sequence"/>
</dbReference>
<dbReference type="RefSeq" id="WP_091523326.1">
    <property type="nucleotide sequence ID" value="NZ_FOVI01000012.1"/>
</dbReference>
<dbReference type="Pfam" id="PF03448">
    <property type="entry name" value="MgtE_N"/>
    <property type="match status" value="1"/>
</dbReference>
<dbReference type="InterPro" id="IPR046342">
    <property type="entry name" value="CBS_dom_sf"/>
</dbReference>
<keyword evidence="7 9" id="KW-0472">Membrane</keyword>
<accession>A0A1I5CGT1</accession>
<keyword evidence="5 9" id="KW-0460">Magnesium</keyword>
<dbReference type="AlphaFoldDB" id="A0A1I5CGT1"/>
<dbReference type="InterPro" id="IPR006667">
    <property type="entry name" value="SLC41_membr_dom"/>
</dbReference>
<dbReference type="GO" id="GO:0005886">
    <property type="term" value="C:plasma membrane"/>
    <property type="evidence" value="ECO:0007669"/>
    <property type="project" value="UniProtKB-SubCell"/>
</dbReference>